<organism evidence="6 7">
    <name type="scientific">Floridaenema flaviceps BLCC-F50</name>
    <dbReference type="NCBI Taxonomy" id="3153642"/>
    <lineage>
        <taxon>Bacteria</taxon>
        <taxon>Bacillati</taxon>
        <taxon>Cyanobacteriota</taxon>
        <taxon>Cyanophyceae</taxon>
        <taxon>Oscillatoriophycideae</taxon>
        <taxon>Aerosakkonematales</taxon>
        <taxon>Aerosakkonemataceae</taxon>
        <taxon>Floridanema</taxon>
        <taxon>Floridanema flaviceps</taxon>
    </lineage>
</organism>
<dbReference type="PANTHER" id="PTHR30461:SF2">
    <property type="entry name" value="SERINE RECOMBINASE PINE-RELATED"/>
    <property type="match status" value="1"/>
</dbReference>
<evidence type="ECO:0000256" key="2">
    <source>
        <dbReference type="ARBA" id="ARBA00023125"/>
    </source>
</evidence>
<keyword evidence="1" id="KW-0229">DNA integration</keyword>
<evidence type="ECO:0000313" key="6">
    <source>
        <dbReference type="EMBL" id="MFB2897754.1"/>
    </source>
</evidence>
<name>A0ABV4Y3Q3_9CYAN</name>
<keyword evidence="7" id="KW-1185">Reference proteome</keyword>
<keyword evidence="3" id="KW-0233">DNA recombination</keyword>
<dbReference type="InterPro" id="IPR006118">
    <property type="entry name" value="Recombinase_CS"/>
</dbReference>
<evidence type="ECO:0000313" key="7">
    <source>
        <dbReference type="Proteomes" id="UP001576784"/>
    </source>
</evidence>
<dbReference type="PROSITE" id="PS00397">
    <property type="entry name" value="RECOMBINASES_1"/>
    <property type="match status" value="1"/>
</dbReference>
<dbReference type="SUPFAM" id="SSF53041">
    <property type="entry name" value="Resolvase-like"/>
    <property type="match status" value="1"/>
</dbReference>
<dbReference type="SMART" id="SM00857">
    <property type="entry name" value="Resolvase"/>
    <property type="match status" value="1"/>
</dbReference>
<feature type="active site" description="O-(5'-phospho-DNA)-serine intermediate" evidence="4">
    <location>
        <position position="22"/>
    </location>
</feature>
<proteinExistence type="predicted"/>
<reference evidence="6 7" key="1">
    <citation type="submission" date="2024-09" db="EMBL/GenBank/DDBJ databases">
        <title>Floridaenema gen nov. (Aerosakkonemataceae, Aerosakkonematales ord. nov., Cyanobacteria) from benthic tropical and subtropical fresh waters, with the description of four new species.</title>
        <authorList>
            <person name="Moretto J.A."/>
            <person name="Berthold D.E."/>
            <person name="Lefler F.W."/>
            <person name="Huang I.-S."/>
            <person name="Laughinghouse H. IV."/>
        </authorList>
    </citation>
    <scope>NUCLEOTIDE SEQUENCE [LARGE SCALE GENOMIC DNA]</scope>
    <source>
        <strain evidence="6 7">BLCC-F50</strain>
    </source>
</reference>
<evidence type="ECO:0000256" key="4">
    <source>
        <dbReference type="PROSITE-ProRule" id="PRU10137"/>
    </source>
</evidence>
<dbReference type="Proteomes" id="UP001576784">
    <property type="component" value="Unassembled WGS sequence"/>
</dbReference>
<dbReference type="PANTHER" id="PTHR30461">
    <property type="entry name" value="DNA-INVERTASE FROM LAMBDOID PROPHAGE"/>
    <property type="match status" value="1"/>
</dbReference>
<dbReference type="CDD" id="cd03768">
    <property type="entry name" value="SR_ResInv"/>
    <property type="match status" value="1"/>
</dbReference>
<comment type="caution">
    <text evidence="6">The sequence shown here is derived from an EMBL/GenBank/DDBJ whole genome shotgun (WGS) entry which is preliminary data.</text>
</comment>
<dbReference type="InterPro" id="IPR050639">
    <property type="entry name" value="SSR_resolvase"/>
</dbReference>
<evidence type="ECO:0000256" key="3">
    <source>
        <dbReference type="ARBA" id="ARBA00023172"/>
    </source>
</evidence>
<dbReference type="EMBL" id="JBHFNR010000264">
    <property type="protein sequence ID" value="MFB2897754.1"/>
    <property type="molecule type" value="Genomic_DNA"/>
</dbReference>
<dbReference type="RefSeq" id="WP_413267366.1">
    <property type="nucleotide sequence ID" value="NZ_JBHFNR010000264.1"/>
</dbReference>
<accession>A0ABV4Y3Q3</accession>
<evidence type="ECO:0000256" key="1">
    <source>
        <dbReference type="ARBA" id="ARBA00022908"/>
    </source>
</evidence>
<protein>
    <submittedName>
        <fullName evidence="6">Recombinase family protein</fullName>
    </submittedName>
</protein>
<dbReference type="Gene3D" id="3.40.50.1390">
    <property type="entry name" value="Resolvase, N-terminal catalytic domain"/>
    <property type="match status" value="1"/>
</dbReference>
<feature type="domain" description="Resolvase/invertase-type recombinase catalytic" evidence="5">
    <location>
        <begin position="14"/>
        <end position="157"/>
    </location>
</feature>
<dbReference type="Pfam" id="PF00239">
    <property type="entry name" value="Resolvase"/>
    <property type="match status" value="1"/>
</dbReference>
<evidence type="ECO:0000259" key="5">
    <source>
        <dbReference type="PROSITE" id="PS51736"/>
    </source>
</evidence>
<gene>
    <name evidence="6" type="ORF">ACE1CI_32965</name>
</gene>
<dbReference type="InterPro" id="IPR006119">
    <property type="entry name" value="Resolv_N"/>
</dbReference>
<sequence length="200" mass="23057">MLVNKQEKIAEVPEIVAYARVSSVEQSQNSHALEQQIARLKSAGVELVLVDVESGREGKESDRPNFQKMMVWVRRGLVKQIYITRLDRLSRSLPTLRKVLDQFQKSNCTLIALDDNIDLSTAAGKFHVNMLGALAEMESDRLAERIRRGKEHFRKQKRASHAPFGYKIENARHVLDRTPFLSVTNIHDIQVFPQIRTYYR</sequence>
<dbReference type="InterPro" id="IPR036162">
    <property type="entry name" value="Resolvase-like_N_sf"/>
</dbReference>
<keyword evidence="2" id="KW-0238">DNA-binding</keyword>
<dbReference type="PROSITE" id="PS51736">
    <property type="entry name" value="RECOMBINASES_3"/>
    <property type="match status" value="1"/>
</dbReference>